<evidence type="ECO:0000256" key="6">
    <source>
        <dbReference type="ARBA" id="ARBA00022695"/>
    </source>
</evidence>
<dbReference type="CDD" id="cd06928">
    <property type="entry name" value="RNAP_alpha_NTD"/>
    <property type="match status" value="1"/>
</dbReference>
<evidence type="ECO:0000256" key="7">
    <source>
        <dbReference type="ARBA" id="ARBA00023163"/>
    </source>
</evidence>
<dbReference type="EMBL" id="MNYR01000017">
    <property type="protein sequence ID" value="OIP56408.1"/>
    <property type="molecule type" value="Genomic_DNA"/>
</dbReference>
<evidence type="ECO:0000256" key="2">
    <source>
        <dbReference type="ARBA" id="ARBA00012418"/>
    </source>
</evidence>
<dbReference type="SMART" id="SM00662">
    <property type="entry name" value="RPOLD"/>
    <property type="match status" value="1"/>
</dbReference>
<dbReference type="Pfam" id="PF01193">
    <property type="entry name" value="RNA_pol_L"/>
    <property type="match status" value="1"/>
</dbReference>
<evidence type="ECO:0000259" key="12">
    <source>
        <dbReference type="SMART" id="SM00662"/>
    </source>
</evidence>
<dbReference type="InterPro" id="IPR036643">
    <property type="entry name" value="RNApol_insert_sf"/>
</dbReference>
<evidence type="ECO:0000313" key="13">
    <source>
        <dbReference type="EMBL" id="OIP56408.1"/>
    </source>
</evidence>
<dbReference type="NCBIfam" id="TIGR02027">
    <property type="entry name" value="rpoA"/>
    <property type="match status" value="1"/>
</dbReference>
<feature type="region of interest" description="Disordered" evidence="11">
    <location>
        <begin position="234"/>
        <end position="276"/>
    </location>
</feature>
<comment type="caution">
    <text evidence="13">The sequence shown here is derived from an EMBL/GenBank/DDBJ whole genome shotgun (WGS) entry which is preliminary data.</text>
</comment>
<keyword evidence="5" id="KW-0808">Transferase</keyword>
<evidence type="ECO:0000256" key="11">
    <source>
        <dbReference type="SAM" id="MobiDB-lite"/>
    </source>
</evidence>
<keyword evidence="6" id="KW-0548">Nucleotidyltransferase</keyword>
<proteinExistence type="inferred from homology"/>
<dbReference type="GO" id="GO:0003899">
    <property type="term" value="F:DNA-directed RNA polymerase activity"/>
    <property type="evidence" value="ECO:0007669"/>
    <property type="project" value="UniProtKB-EC"/>
</dbReference>
<dbReference type="GO" id="GO:0006351">
    <property type="term" value="P:DNA-templated transcription"/>
    <property type="evidence" value="ECO:0007669"/>
    <property type="project" value="InterPro"/>
</dbReference>
<dbReference type="AlphaFoldDB" id="A0A1J5FN17"/>
<name>A0A1J5FN17_9BACT</name>
<dbReference type="Gene3D" id="2.170.120.12">
    <property type="entry name" value="DNA-directed RNA polymerase, insert domain"/>
    <property type="match status" value="1"/>
</dbReference>
<feature type="domain" description="DNA-directed RNA polymerase RpoA/D/Rpb3-type" evidence="12">
    <location>
        <begin position="11"/>
        <end position="223"/>
    </location>
</feature>
<evidence type="ECO:0000256" key="10">
    <source>
        <dbReference type="ARBA" id="ARBA00048552"/>
    </source>
</evidence>
<dbReference type="SUPFAM" id="SSF56553">
    <property type="entry name" value="Insert subdomain of RNA polymerase alpha subunit"/>
    <property type="match status" value="1"/>
</dbReference>
<dbReference type="GO" id="GO:0003677">
    <property type="term" value="F:DNA binding"/>
    <property type="evidence" value="ECO:0007669"/>
    <property type="project" value="InterPro"/>
</dbReference>
<sequence length="276" mass="30596">MIKFESVNDFKGKFIIEPLYPGYGLTVGNGLRRVLLSSMPGAAIVSVKIAGVDHEFSTLDYVKEDVVDITLNIKQVNLSIQGELDPTEPLVIKISKTGEGKVTAKDFKVPTQVKIANPEQHIATLTDKAAKFEMECVVEKGIGYLPTENRPGEKLEIGHIAVDAIFTPINHVSMETEHVRVGEMTNWDRLILSLETNGAVTCEQAFNLTIDILVEQFSALAKKEEVKEEVKEKEVALSQEAQKNTEPVSKSKASEEKPRKRGRPSLRQDGPKKEDK</sequence>
<reference evidence="13 14" key="1">
    <citation type="journal article" date="2016" name="Environ. Microbiol.">
        <title>Genomic resolution of a cold subsurface aquifer community provides metabolic insights for novel microbes adapted to high CO concentrations.</title>
        <authorList>
            <person name="Probst A.J."/>
            <person name="Castelle C.J."/>
            <person name="Singh A."/>
            <person name="Brown C.T."/>
            <person name="Anantharaman K."/>
            <person name="Sharon I."/>
            <person name="Hug L.A."/>
            <person name="Burstein D."/>
            <person name="Emerson J.B."/>
            <person name="Thomas B.C."/>
            <person name="Banfield J.F."/>
        </authorList>
    </citation>
    <scope>NUCLEOTIDE SEQUENCE [LARGE SCALE GENOMIC DNA]</scope>
    <source>
        <strain evidence="13">CG2_30_39_24</strain>
    </source>
</reference>
<protein>
    <recommendedName>
        <fullName evidence="3">DNA-directed RNA polymerase subunit alpha</fullName>
        <ecNumber evidence="2">2.7.7.6</ecNumber>
    </recommendedName>
    <alternativeName>
        <fullName evidence="9">RNA polymerase subunit alpha</fullName>
    </alternativeName>
    <alternativeName>
        <fullName evidence="8">Transcriptase subunit alpha</fullName>
    </alternativeName>
</protein>
<dbReference type="InterPro" id="IPR011262">
    <property type="entry name" value="DNA-dir_RNA_pol_insert"/>
</dbReference>
<evidence type="ECO:0000256" key="8">
    <source>
        <dbReference type="ARBA" id="ARBA00032524"/>
    </source>
</evidence>
<evidence type="ECO:0000256" key="3">
    <source>
        <dbReference type="ARBA" id="ARBA00015972"/>
    </source>
</evidence>
<dbReference type="InterPro" id="IPR011773">
    <property type="entry name" value="DNA-dir_RpoA"/>
</dbReference>
<dbReference type="SUPFAM" id="SSF55257">
    <property type="entry name" value="RBP11-like subunits of RNA polymerase"/>
    <property type="match status" value="1"/>
</dbReference>
<evidence type="ECO:0000256" key="1">
    <source>
        <dbReference type="ARBA" id="ARBA00007123"/>
    </source>
</evidence>
<dbReference type="InterPro" id="IPR036603">
    <property type="entry name" value="RBP11-like"/>
</dbReference>
<dbReference type="Pfam" id="PF01000">
    <property type="entry name" value="RNA_pol_A_bac"/>
    <property type="match status" value="1"/>
</dbReference>
<gene>
    <name evidence="13" type="ORF">AUK13_01130</name>
</gene>
<dbReference type="Proteomes" id="UP000183922">
    <property type="component" value="Unassembled WGS sequence"/>
</dbReference>
<dbReference type="STRING" id="1805236.AUK13_01130"/>
<dbReference type="EC" id="2.7.7.6" evidence="2"/>
<feature type="compositionally biased region" description="Polar residues" evidence="11">
    <location>
        <begin position="239"/>
        <end position="248"/>
    </location>
</feature>
<evidence type="ECO:0000256" key="4">
    <source>
        <dbReference type="ARBA" id="ARBA00022478"/>
    </source>
</evidence>
<evidence type="ECO:0000256" key="9">
    <source>
        <dbReference type="ARBA" id="ARBA00033070"/>
    </source>
</evidence>
<evidence type="ECO:0000256" key="5">
    <source>
        <dbReference type="ARBA" id="ARBA00022679"/>
    </source>
</evidence>
<dbReference type="GO" id="GO:0046983">
    <property type="term" value="F:protein dimerization activity"/>
    <property type="evidence" value="ECO:0007669"/>
    <property type="project" value="InterPro"/>
</dbReference>
<keyword evidence="4 13" id="KW-0240">DNA-directed RNA polymerase</keyword>
<organism evidence="13 14">
    <name type="scientific">Candidatus Kuenenbacteria bacterium CG2_30_39_24</name>
    <dbReference type="NCBI Taxonomy" id="1805236"/>
    <lineage>
        <taxon>Bacteria</taxon>
        <taxon>Candidatus Kueneniibacteriota</taxon>
    </lineage>
</organism>
<dbReference type="Gene3D" id="3.30.1360.10">
    <property type="entry name" value="RNA polymerase, RBP11-like subunit"/>
    <property type="match status" value="1"/>
</dbReference>
<dbReference type="InterPro" id="IPR011263">
    <property type="entry name" value="DNA-dir_RNA_pol_RpoA/D/Rpb3"/>
</dbReference>
<dbReference type="GO" id="GO:0000428">
    <property type="term" value="C:DNA-directed RNA polymerase complex"/>
    <property type="evidence" value="ECO:0007669"/>
    <property type="project" value="UniProtKB-KW"/>
</dbReference>
<accession>A0A1J5FN17</accession>
<comment type="catalytic activity">
    <reaction evidence="10">
        <text>RNA(n) + a ribonucleoside 5'-triphosphate = RNA(n+1) + diphosphate</text>
        <dbReference type="Rhea" id="RHEA:21248"/>
        <dbReference type="Rhea" id="RHEA-COMP:14527"/>
        <dbReference type="Rhea" id="RHEA-COMP:17342"/>
        <dbReference type="ChEBI" id="CHEBI:33019"/>
        <dbReference type="ChEBI" id="CHEBI:61557"/>
        <dbReference type="ChEBI" id="CHEBI:140395"/>
        <dbReference type="EC" id="2.7.7.6"/>
    </reaction>
</comment>
<dbReference type="FunFam" id="2.170.120.12:FF:000001">
    <property type="entry name" value="DNA-directed RNA polymerase subunit alpha"/>
    <property type="match status" value="1"/>
</dbReference>
<comment type="similarity">
    <text evidence="1">Belongs to the RNA polymerase alpha chain family.</text>
</comment>
<dbReference type="GO" id="GO:0005737">
    <property type="term" value="C:cytoplasm"/>
    <property type="evidence" value="ECO:0007669"/>
    <property type="project" value="UniProtKB-ARBA"/>
</dbReference>
<evidence type="ECO:0000313" key="14">
    <source>
        <dbReference type="Proteomes" id="UP000183922"/>
    </source>
</evidence>
<keyword evidence="7" id="KW-0804">Transcription</keyword>